<evidence type="ECO:0000313" key="1">
    <source>
        <dbReference type="EMBL" id="OCB92170.1"/>
    </source>
</evidence>
<comment type="caution">
    <text evidence="1">The sequence shown here is derived from an EMBL/GenBank/DDBJ whole genome shotgun (WGS) entry which is preliminary data.</text>
</comment>
<dbReference type="EMBL" id="LNZH02000024">
    <property type="protein sequence ID" value="OCB92170.1"/>
    <property type="molecule type" value="Genomic_DNA"/>
</dbReference>
<dbReference type="AlphaFoldDB" id="A0A9Q5I5P6"/>
<evidence type="ECO:0008006" key="3">
    <source>
        <dbReference type="Google" id="ProtNLM"/>
    </source>
</evidence>
<dbReference type="Proteomes" id="UP000757232">
    <property type="component" value="Unassembled WGS sequence"/>
</dbReference>
<evidence type="ECO:0000313" key="2">
    <source>
        <dbReference type="Proteomes" id="UP000757232"/>
    </source>
</evidence>
<sequence>MSTEAFSETLRFITNVKLAELSKKNKNFSEHASRVFDEANSLTDVDAIARLKILVDGLRAWPGARTADFNLEDIERFLEQARRDPGFPPDVIDEWNRQANAQFNNEGTRFDFARLFGMLVNDWLMSNPLKSLDSSINTNDDSDVSRRQSSFPEEFENVSTKQTIEHKEALESVIFEEKKIDIAALESYLGGLFESKESKEELKKLRARIRKFASSLKERQISIGELKQVIQSVLCTDVLSEEKQETLKEFLLNPTITQELASVLNMQLSTIKSWTWREDGVALGPQRLLNGRTRFYLDAEILTCLLLHFLGLLWSVEFKQSLMQLLKSAAWKKPPKKLNRVDHIRRDVFYGKEDVNTDKLRRQFDTEHFFMCQLPSNFEIIVDQYEEDPGRGGNRFASLGSVLDDGPRFDTPIDLKQSLLHILSADIVLNREFHGQCTAVRTDFEWFGSSLAFDTITTVLRFFGVPEEDVAFMQAFLACPIKFKDDPSGQVRMRKRGVPLSYSFSTLFGELVMFIMDFAVNQKSDGLFLHRIHDDIWFCDPDETRCVTAWKEMQRYASIAGLTFNMEKTGSVTVGKDAVHEELPHGNIRWGFLVMDQTSNGRFKVDRGMIDRHVADLQRQLASTSSVFGWVQAYNKYMAFIVRNCGEPSIVYGKEHVDDIIDNLARIQKSLFAGKDGQGNGSFATAIAKMIKEKFDMSLEDVPLGWYLWPNAAGGLEIKDPLVDMFLLRDGYAGRSVDEIIRRAHSGDEREYSLAKKRWEDGGSIDRVEGYLKRSSKYDVVSSSDPFFSFEEFTKGREERGSWWHSAYKELLNRPKQCTVACTPRLKASLKLLDDSISAFEGATDGHTLLPYWQWIIALHHDAMVKKFGSLAVVDPATVPAGMVSVFKGSRMKWEQQK</sequence>
<keyword evidence="2" id="KW-1185">Reference proteome</keyword>
<name>A0A9Q5I5P6_SANBA</name>
<dbReference type="PANTHER" id="PTHR37015">
    <property type="entry name" value="REVERSE TRANSCRIPTASE DOMAIN-CONTAINING PROTEIN"/>
    <property type="match status" value="1"/>
</dbReference>
<proteinExistence type="predicted"/>
<accession>A0A9Q5I5P6</accession>
<gene>
    <name evidence="1" type="ORF">A7U60_g462</name>
</gene>
<organism evidence="1 2">
    <name type="scientific">Sanghuangporus baumii</name>
    <name type="common">Phellinus baumii</name>
    <dbReference type="NCBI Taxonomy" id="108892"/>
    <lineage>
        <taxon>Eukaryota</taxon>
        <taxon>Fungi</taxon>
        <taxon>Dikarya</taxon>
        <taxon>Basidiomycota</taxon>
        <taxon>Agaricomycotina</taxon>
        <taxon>Agaricomycetes</taxon>
        <taxon>Hymenochaetales</taxon>
        <taxon>Hymenochaetaceae</taxon>
        <taxon>Sanghuangporus</taxon>
    </lineage>
</organism>
<reference evidence="1" key="1">
    <citation type="submission" date="2016-06" db="EMBL/GenBank/DDBJ databases">
        <title>Draft Genome sequence of the fungus Inonotus baumii.</title>
        <authorList>
            <person name="Zhu H."/>
            <person name="Lin W."/>
        </authorList>
    </citation>
    <scope>NUCLEOTIDE SEQUENCE</scope>
    <source>
        <strain evidence="1">821</strain>
    </source>
</reference>
<dbReference type="PANTHER" id="PTHR37015:SF2">
    <property type="entry name" value="REVERSE TRANSCRIPTASE DOMAIN-CONTAINING PROTEIN"/>
    <property type="match status" value="1"/>
</dbReference>
<dbReference type="OrthoDB" id="74545at2759"/>
<protein>
    <recommendedName>
        <fullName evidence="3">Reverse transcriptase domain-containing protein</fullName>
    </recommendedName>
</protein>